<organism evidence="9">
    <name type="scientific">mine drainage metagenome</name>
    <dbReference type="NCBI Taxonomy" id="410659"/>
    <lineage>
        <taxon>unclassified sequences</taxon>
        <taxon>metagenomes</taxon>
        <taxon>ecological metagenomes</taxon>
    </lineage>
</organism>
<comment type="function">
    <text evidence="1">Catalyzes the rearrangement of 1-deoxy-D-xylulose 5-phosphate (DXP) to produce the thiazole phosphate moiety of thiamine. Sulfur is provided by the thiocarboxylate moiety of the carrier protein ThiS. In vitro, sulfur can be provided by H(2)S.</text>
</comment>
<dbReference type="AlphaFoldDB" id="T0YF91"/>
<comment type="caution">
    <text evidence="9">The sequence shown here is derived from an EMBL/GenBank/DDBJ whole genome shotgun (WGS) entry which is preliminary data.</text>
</comment>
<dbReference type="GO" id="GO:1990107">
    <property type="term" value="F:thiazole synthase activity"/>
    <property type="evidence" value="ECO:0007669"/>
    <property type="project" value="UniProtKB-EC"/>
</dbReference>
<evidence type="ECO:0000256" key="6">
    <source>
        <dbReference type="ARBA" id="ARBA00023270"/>
    </source>
</evidence>
<dbReference type="EMBL" id="AUZY01012293">
    <property type="protein sequence ID" value="EQD30527.1"/>
    <property type="molecule type" value="Genomic_DNA"/>
</dbReference>
<keyword evidence="6" id="KW-0704">Schiff base</keyword>
<gene>
    <name evidence="9" type="ORF">B1B_18359</name>
</gene>
<dbReference type="InterPro" id="IPR033983">
    <property type="entry name" value="Thiazole_synthase_ThiG"/>
</dbReference>
<reference evidence="9" key="1">
    <citation type="submission" date="2013-08" db="EMBL/GenBank/DDBJ databases">
        <authorList>
            <person name="Mendez C."/>
            <person name="Richter M."/>
            <person name="Ferrer M."/>
            <person name="Sanchez J."/>
        </authorList>
    </citation>
    <scope>NUCLEOTIDE SEQUENCE</scope>
</reference>
<name>T0YF91_9ZZZZ</name>
<protein>
    <recommendedName>
        <fullName evidence="3">thiazole synthase</fullName>
        <ecNumber evidence="3">2.8.1.10</ecNumber>
    </recommendedName>
</protein>
<evidence type="ECO:0000256" key="2">
    <source>
        <dbReference type="ARBA" id="ARBA00004948"/>
    </source>
</evidence>
<dbReference type="Gene3D" id="3.20.20.70">
    <property type="entry name" value="Aldolase class I"/>
    <property type="match status" value="1"/>
</dbReference>
<keyword evidence="5" id="KW-0784">Thiamine biosynthesis</keyword>
<feature type="domain" description="Thiazole synthase ThiG" evidence="8">
    <location>
        <begin position="1"/>
        <end position="98"/>
    </location>
</feature>
<evidence type="ECO:0000256" key="1">
    <source>
        <dbReference type="ARBA" id="ARBA00002834"/>
    </source>
</evidence>
<keyword evidence="4" id="KW-0808">Transferase</keyword>
<evidence type="ECO:0000256" key="3">
    <source>
        <dbReference type="ARBA" id="ARBA00011960"/>
    </source>
</evidence>
<sequence length="112" mass="11541">PLAAPIGSGLGIRNPYNLRIIQETVSVPIIVDAGVGTASDAAVAMEMGVAGVLMNTAIAEAKDPVRMARAMRYGVLAGRDAFLAGRMGRKLYANASSPLEGMLEMPSPGARS</sequence>
<reference evidence="9" key="2">
    <citation type="journal article" date="2014" name="ISME J.">
        <title>Microbial stratification in low pH oxic and suboxic macroscopic growths along an acid mine drainage.</title>
        <authorList>
            <person name="Mendez-Garcia C."/>
            <person name="Mesa V."/>
            <person name="Sprenger R.R."/>
            <person name="Richter M."/>
            <person name="Diez M.S."/>
            <person name="Solano J."/>
            <person name="Bargiela R."/>
            <person name="Golyshina O.V."/>
            <person name="Manteca A."/>
            <person name="Ramos J.L."/>
            <person name="Gallego J.R."/>
            <person name="Llorente I."/>
            <person name="Martins Dos Santos V.A."/>
            <person name="Jensen O.N."/>
            <person name="Pelaez A.I."/>
            <person name="Sanchez J."/>
            <person name="Ferrer M."/>
        </authorList>
    </citation>
    <scope>NUCLEOTIDE SEQUENCE</scope>
</reference>
<evidence type="ECO:0000256" key="7">
    <source>
        <dbReference type="ARBA" id="ARBA00049897"/>
    </source>
</evidence>
<evidence type="ECO:0000256" key="5">
    <source>
        <dbReference type="ARBA" id="ARBA00022977"/>
    </source>
</evidence>
<accession>T0YF91</accession>
<evidence type="ECO:0000259" key="8">
    <source>
        <dbReference type="Pfam" id="PF05690"/>
    </source>
</evidence>
<evidence type="ECO:0000256" key="4">
    <source>
        <dbReference type="ARBA" id="ARBA00022679"/>
    </source>
</evidence>
<dbReference type="Pfam" id="PF05690">
    <property type="entry name" value="ThiG"/>
    <property type="match status" value="1"/>
</dbReference>
<comment type="catalytic activity">
    <reaction evidence="7">
        <text>[ThiS sulfur-carrier protein]-C-terminal-Gly-aminoethanethioate + 2-iminoacetate + 1-deoxy-D-xylulose 5-phosphate = [ThiS sulfur-carrier protein]-C-terminal Gly-Gly + 2-[(2R,5Z)-2-carboxy-4-methylthiazol-5(2H)-ylidene]ethyl phosphate + 2 H2O + H(+)</text>
        <dbReference type="Rhea" id="RHEA:26297"/>
        <dbReference type="Rhea" id="RHEA-COMP:12909"/>
        <dbReference type="Rhea" id="RHEA-COMP:19908"/>
        <dbReference type="ChEBI" id="CHEBI:15377"/>
        <dbReference type="ChEBI" id="CHEBI:15378"/>
        <dbReference type="ChEBI" id="CHEBI:57792"/>
        <dbReference type="ChEBI" id="CHEBI:62899"/>
        <dbReference type="ChEBI" id="CHEBI:77846"/>
        <dbReference type="ChEBI" id="CHEBI:90778"/>
        <dbReference type="ChEBI" id="CHEBI:232372"/>
        <dbReference type="EC" id="2.8.1.10"/>
    </reaction>
</comment>
<feature type="non-terminal residue" evidence="9">
    <location>
        <position position="1"/>
    </location>
</feature>
<dbReference type="PANTHER" id="PTHR34266">
    <property type="entry name" value="THIAZOLE SYNTHASE"/>
    <property type="match status" value="1"/>
</dbReference>
<proteinExistence type="predicted"/>
<dbReference type="InterPro" id="IPR008867">
    <property type="entry name" value="ThiG"/>
</dbReference>
<comment type="pathway">
    <text evidence="2">Cofactor biosynthesis; thiamine diphosphate biosynthesis.</text>
</comment>
<dbReference type="EC" id="2.8.1.10" evidence="3"/>
<dbReference type="SUPFAM" id="SSF110399">
    <property type="entry name" value="ThiG-like"/>
    <property type="match status" value="1"/>
</dbReference>
<dbReference type="PANTHER" id="PTHR34266:SF2">
    <property type="entry name" value="THIAZOLE SYNTHASE"/>
    <property type="match status" value="1"/>
</dbReference>
<evidence type="ECO:0000313" key="9">
    <source>
        <dbReference type="EMBL" id="EQD30527.1"/>
    </source>
</evidence>
<dbReference type="InterPro" id="IPR013785">
    <property type="entry name" value="Aldolase_TIM"/>
</dbReference>